<dbReference type="EMBL" id="BMIQ01000001">
    <property type="protein sequence ID" value="GGD92538.1"/>
    <property type="molecule type" value="Genomic_DNA"/>
</dbReference>
<reference evidence="3" key="1">
    <citation type="journal article" date="2014" name="Int. J. Syst. Evol. Microbiol.">
        <title>Complete genome sequence of Corynebacterium casei LMG S-19264T (=DSM 44701T), isolated from a smear-ripened cheese.</title>
        <authorList>
            <consortium name="US DOE Joint Genome Institute (JGI-PGF)"/>
            <person name="Walter F."/>
            <person name="Albersmeier A."/>
            <person name="Kalinowski J."/>
            <person name="Ruckert C."/>
        </authorList>
    </citation>
    <scope>NUCLEOTIDE SEQUENCE</scope>
    <source>
        <strain evidence="3">CGMCC 1.15367</strain>
    </source>
</reference>
<proteinExistence type="predicted"/>
<dbReference type="InterPro" id="IPR011006">
    <property type="entry name" value="CheY-like_superfamily"/>
</dbReference>
<feature type="domain" description="Response regulatory" evidence="2">
    <location>
        <begin position="19"/>
        <end position="130"/>
    </location>
</feature>
<dbReference type="SUPFAM" id="SSF52172">
    <property type="entry name" value="CheY-like"/>
    <property type="match status" value="1"/>
</dbReference>
<dbReference type="InterPro" id="IPR001789">
    <property type="entry name" value="Sig_transdc_resp-reg_receiver"/>
</dbReference>
<protein>
    <submittedName>
        <fullName evidence="3">Response regulator</fullName>
    </submittedName>
</protein>
<evidence type="ECO:0000259" key="2">
    <source>
        <dbReference type="PROSITE" id="PS50110"/>
    </source>
</evidence>
<feature type="modified residue" description="4-aspartylphosphate" evidence="1">
    <location>
        <position position="70"/>
    </location>
</feature>
<accession>A0A916ZFQ8</accession>
<keyword evidence="4" id="KW-1185">Reference proteome</keyword>
<dbReference type="GO" id="GO:0000160">
    <property type="term" value="P:phosphorelay signal transduction system"/>
    <property type="evidence" value="ECO:0007669"/>
    <property type="project" value="InterPro"/>
</dbReference>
<sequence>MRAEEEGRGEEGRDLAGLKVFAVEDESLVAMQLEDMLYEFGCEVVGLAMRVARALDMADTLPAIDFAVLDVNIAGDKVYPVAACLRARGVPIVFATGYGRAGVDPEWHECQIVQKPYTADELRAHIEGALRSGRAPAIA</sequence>
<evidence type="ECO:0000313" key="3">
    <source>
        <dbReference type="EMBL" id="GGD92538.1"/>
    </source>
</evidence>
<dbReference type="SMART" id="SM00448">
    <property type="entry name" value="REC"/>
    <property type="match status" value="1"/>
</dbReference>
<comment type="caution">
    <text evidence="3">The sequence shown here is derived from an EMBL/GenBank/DDBJ whole genome shotgun (WGS) entry which is preliminary data.</text>
</comment>
<dbReference type="AlphaFoldDB" id="A0A916ZFQ8"/>
<gene>
    <name evidence="3" type="ORF">GCM10011390_09060</name>
</gene>
<dbReference type="Proteomes" id="UP000644699">
    <property type="component" value="Unassembled WGS sequence"/>
</dbReference>
<evidence type="ECO:0000256" key="1">
    <source>
        <dbReference type="PROSITE-ProRule" id="PRU00169"/>
    </source>
</evidence>
<dbReference type="Gene3D" id="3.40.50.2300">
    <property type="match status" value="1"/>
</dbReference>
<dbReference type="RefSeq" id="WP_244639289.1">
    <property type="nucleotide sequence ID" value="NZ_BMIQ01000001.1"/>
</dbReference>
<name>A0A916ZFQ8_9HYPH</name>
<evidence type="ECO:0000313" key="4">
    <source>
        <dbReference type="Proteomes" id="UP000644699"/>
    </source>
</evidence>
<organism evidence="3 4">
    <name type="scientific">Aureimonas endophytica</name>
    <dbReference type="NCBI Taxonomy" id="2027858"/>
    <lineage>
        <taxon>Bacteria</taxon>
        <taxon>Pseudomonadati</taxon>
        <taxon>Pseudomonadota</taxon>
        <taxon>Alphaproteobacteria</taxon>
        <taxon>Hyphomicrobiales</taxon>
        <taxon>Aurantimonadaceae</taxon>
        <taxon>Aureimonas</taxon>
    </lineage>
</organism>
<reference evidence="3" key="2">
    <citation type="submission" date="2020-09" db="EMBL/GenBank/DDBJ databases">
        <authorList>
            <person name="Sun Q."/>
            <person name="Zhou Y."/>
        </authorList>
    </citation>
    <scope>NUCLEOTIDE SEQUENCE</scope>
    <source>
        <strain evidence="3">CGMCC 1.15367</strain>
    </source>
</reference>
<keyword evidence="1" id="KW-0597">Phosphoprotein</keyword>
<dbReference type="PROSITE" id="PS50110">
    <property type="entry name" value="RESPONSE_REGULATORY"/>
    <property type="match status" value="1"/>
</dbReference>
<dbReference type="Pfam" id="PF00072">
    <property type="entry name" value="Response_reg"/>
    <property type="match status" value="1"/>
</dbReference>